<comment type="function">
    <text evidence="2 7">Catalyzes the epimerization of the C3' and C5'positions of dTDP-6-deoxy-D-xylo-4-hexulose, forming dTDP-6-deoxy-L-lyxo-4-hexulose.</text>
</comment>
<dbReference type="CDD" id="cd00438">
    <property type="entry name" value="cupin_RmlC"/>
    <property type="match status" value="1"/>
</dbReference>
<dbReference type="RefSeq" id="WP_121344231.1">
    <property type="nucleotide sequence ID" value="NZ_RBLG01000001.1"/>
</dbReference>
<sequence>MKFEKTALKDCFILTPDVYPDQRGIFLESYHKKKFNEISGLDLEFVQDNQSVSKKGVLRGLHFQSGEFAQAKLVRVIYGEVLDVVVDLRPDSPTFKQSYEIILSDKNHHQLFIPQGFAHGFITLSETSVFSYKCDRFYYPGSESGVIYNDPDLAIDWKISEEEFILSEKDTKLPTLKELFP</sequence>
<dbReference type="GO" id="GO:0000271">
    <property type="term" value="P:polysaccharide biosynthetic process"/>
    <property type="evidence" value="ECO:0007669"/>
    <property type="project" value="TreeGrafter"/>
</dbReference>
<feature type="active site" description="Proton acceptor" evidence="5">
    <location>
        <position position="62"/>
    </location>
</feature>
<comment type="subunit">
    <text evidence="7">Homodimer.</text>
</comment>
<gene>
    <name evidence="8" type="ORF">BC962_0371</name>
</gene>
<dbReference type="GO" id="GO:0005829">
    <property type="term" value="C:cytosol"/>
    <property type="evidence" value="ECO:0007669"/>
    <property type="project" value="TreeGrafter"/>
</dbReference>
<evidence type="ECO:0000313" key="9">
    <source>
        <dbReference type="Proteomes" id="UP000276282"/>
    </source>
</evidence>
<feature type="active site" description="Proton donor" evidence="5">
    <location>
        <position position="132"/>
    </location>
</feature>
<dbReference type="InterPro" id="IPR000888">
    <property type="entry name" value="RmlC-like"/>
</dbReference>
<dbReference type="SUPFAM" id="SSF51182">
    <property type="entry name" value="RmlC-like cupins"/>
    <property type="match status" value="1"/>
</dbReference>
<evidence type="ECO:0000256" key="2">
    <source>
        <dbReference type="ARBA" id="ARBA00001997"/>
    </source>
</evidence>
<dbReference type="AlphaFoldDB" id="A0A495PYJ1"/>
<evidence type="ECO:0000256" key="4">
    <source>
        <dbReference type="ARBA" id="ARBA00019595"/>
    </source>
</evidence>
<evidence type="ECO:0000256" key="1">
    <source>
        <dbReference type="ARBA" id="ARBA00001298"/>
    </source>
</evidence>
<keyword evidence="7" id="KW-0413">Isomerase</keyword>
<protein>
    <recommendedName>
        <fullName evidence="4 7">dTDP-4-dehydrorhamnose 3,5-epimerase</fullName>
        <ecNumber evidence="3 7">5.1.3.13</ecNumber>
    </recommendedName>
    <alternativeName>
        <fullName evidence="7">Thymidine diphospho-4-keto-rhamnose 3,5-epimerase</fullName>
    </alternativeName>
</protein>
<dbReference type="NCBIfam" id="TIGR01221">
    <property type="entry name" value="rmlC"/>
    <property type="match status" value="1"/>
</dbReference>
<evidence type="ECO:0000256" key="3">
    <source>
        <dbReference type="ARBA" id="ARBA00012098"/>
    </source>
</evidence>
<dbReference type="InterPro" id="IPR011051">
    <property type="entry name" value="RmlC_Cupin_sf"/>
</dbReference>
<dbReference type="EMBL" id="RBLG01000001">
    <property type="protein sequence ID" value="RKS55409.1"/>
    <property type="molecule type" value="Genomic_DNA"/>
</dbReference>
<dbReference type="Gene3D" id="2.60.120.10">
    <property type="entry name" value="Jelly Rolls"/>
    <property type="match status" value="1"/>
</dbReference>
<evidence type="ECO:0000313" key="8">
    <source>
        <dbReference type="EMBL" id="RKS55409.1"/>
    </source>
</evidence>
<evidence type="ECO:0000256" key="7">
    <source>
        <dbReference type="RuleBase" id="RU364069"/>
    </source>
</evidence>
<dbReference type="GO" id="GO:0019305">
    <property type="term" value="P:dTDP-rhamnose biosynthetic process"/>
    <property type="evidence" value="ECO:0007669"/>
    <property type="project" value="UniProtKB-UniRule"/>
</dbReference>
<dbReference type="GO" id="GO:0008830">
    <property type="term" value="F:dTDP-4-dehydrorhamnose 3,5-epimerase activity"/>
    <property type="evidence" value="ECO:0007669"/>
    <property type="project" value="UniProtKB-UniRule"/>
</dbReference>
<dbReference type="InterPro" id="IPR014710">
    <property type="entry name" value="RmlC-like_jellyroll"/>
</dbReference>
<dbReference type="UniPathway" id="UPA00124"/>
<evidence type="ECO:0000256" key="5">
    <source>
        <dbReference type="PIRSR" id="PIRSR600888-1"/>
    </source>
</evidence>
<feature type="site" description="Participates in a stacking interaction with the thymidine ring of dTDP-4-oxo-6-deoxyglucose" evidence="6">
    <location>
        <position position="138"/>
    </location>
</feature>
<name>A0A495PYJ1_9FLAO</name>
<reference evidence="8 9" key="1">
    <citation type="submission" date="2018-10" db="EMBL/GenBank/DDBJ databases">
        <title>Genomic Encyclopedia of Archaeal and Bacterial Type Strains, Phase II (KMG-II): from individual species to whole genera.</title>
        <authorList>
            <person name="Goeker M."/>
        </authorList>
    </citation>
    <scope>NUCLEOTIDE SEQUENCE [LARGE SCALE GENOMIC DNA]</scope>
    <source>
        <strain evidence="8 9">DSM 19839</strain>
    </source>
</reference>
<proteinExistence type="inferred from homology"/>
<organism evidence="8 9">
    <name type="scientific">Gillisia mitskevichiae</name>
    <dbReference type="NCBI Taxonomy" id="270921"/>
    <lineage>
        <taxon>Bacteria</taxon>
        <taxon>Pseudomonadati</taxon>
        <taxon>Bacteroidota</taxon>
        <taxon>Flavobacteriia</taxon>
        <taxon>Flavobacteriales</taxon>
        <taxon>Flavobacteriaceae</taxon>
        <taxon>Gillisia</taxon>
    </lineage>
</organism>
<comment type="catalytic activity">
    <reaction evidence="1 7">
        <text>dTDP-4-dehydro-6-deoxy-alpha-D-glucose = dTDP-4-dehydro-beta-L-rhamnose</text>
        <dbReference type="Rhea" id="RHEA:16969"/>
        <dbReference type="ChEBI" id="CHEBI:57649"/>
        <dbReference type="ChEBI" id="CHEBI:62830"/>
        <dbReference type="EC" id="5.1.3.13"/>
    </reaction>
</comment>
<dbReference type="PANTHER" id="PTHR21047:SF2">
    <property type="entry name" value="THYMIDINE DIPHOSPHO-4-KETO-RHAMNOSE 3,5-EPIMERASE"/>
    <property type="match status" value="1"/>
</dbReference>
<comment type="caution">
    <text evidence="8">The sequence shown here is derived from an EMBL/GenBank/DDBJ whole genome shotgun (WGS) entry which is preliminary data.</text>
</comment>
<dbReference type="Proteomes" id="UP000276282">
    <property type="component" value="Unassembled WGS sequence"/>
</dbReference>
<evidence type="ECO:0000256" key="6">
    <source>
        <dbReference type="PIRSR" id="PIRSR600888-3"/>
    </source>
</evidence>
<dbReference type="OrthoDB" id="9800680at2"/>
<comment type="similarity">
    <text evidence="7">Belongs to the dTDP-4-dehydrorhamnose 3,5-epimerase family.</text>
</comment>
<dbReference type="PANTHER" id="PTHR21047">
    <property type="entry name" value="DTDP-6-DEOXY-D-GLUCOSE-3,5 EPIMERASE"/>
    <property type="match status" value="1"/>
</dbReference>
<dbReference type="Pfam" id="PF00908">
    <property type="entry name" value="dTDP_sugar_isom"/>
    <property type="match status" value="1"/>
</dbReference>
<accession>A0A495PYJ1</accession>
<dbReference type="EC" id="5.1.3.13" evidence="3 7"/>
<keyword evidence="9" id="KW-1185">Reference proteome</keyword>
<comment type="pathway">
    <text evidence="7">Carbohydrate biosynthesis; dTDP-L-rhamnose biosynthesis.</text>
</comment>